<gene>
    <name evidence="2" type="ORF">C5Y93_28840</name>
</gene>
<dbReference type="EMBL" id="PUHZ01000025">
    <property type="protein sequence ID" value="PQO42345.1"/>
    <property type="molecule type" value="Genomic_DNA"/>
</dbReference>
<comment type="caution">
    <text evidence="2">The sequence shown here is derived from an EMBL/GenBank/DDBJ whole genome shotgun (WGS) entry which is preliminary data.</text>
</comment>
<evidence type="ECO:0000256" key="1">
    <source>
        <dbReference type="SAM" id="MobiDB-lite"/>
    </source>
</evidence>
<dbReference type="RefSeq" id="WP_105338926.1">
    <property type="nucleotide sequence ID" value="NZ_PUHZ01000025.1"/>
</dbReference>
<dbReference type="Proteomes" id="UP000237819">
    <property type="component" value="Unassembled WGS sequence"/>
</dbReference>
<evidence type="ECO:0000313" key="2">
    <source>
        <dbReference type="EMBL" id="PQO42345.1"/>
    </source>
</evidence>
<proteinExistence type="predicted"/>
<protein>
    <submittedName>
        <fullName evidence="2">Uncharacterized protein</fullName>
    </submittedName>
</protein>
<feature type="region of interest" description="Disordered" evidence="1">
    <location>
        <begin position="1"/>
        <end position="23"/>
    </location>
</feature>
<organism evidence="2 3">
    <name type="scientific">Blastopirellula marina</name>
    <dbReference type="NCBI Taxonomy" id="124"/>
    <lineage>
        <taxon>Bacteria</taxon>
        <taxon>Pseudomonadati</taxon>
        <taxon>Planctomycetota</taxon>
        <taxon>Planctomycetia</taxon>
        <taxon>Pirellulales</taxon>
        <taxon>Pirellulaceae</taxon>
        <taxon>Blastopirellula</taxon>
    </lineage>
</organism>
<dbReference type="AlphaFoldDB" id="A0A2S8GD01"/>
<evidence type="ECO:0000313" key="3">
    <source>
        <dbReference type="Proteomes" id="UP000237819"/>
    </source>
</evidence>
<reference evidence="2 3" key="1">
    <citation type="submission" date="2018-02" db="EMBL/GenBank/DDBJ databases">
        <title>Comparative genomes isolates from brazilian mangrove.</title>
        <authorList>
            <person name="Araujo J.E."/>
            <person name="Taketani R.G."/>
            <person name="Silva M.C.P."/>
            <person name="Loureco M.V."/>
            <person name="Andreote F.D."/>
        </authorList>
    </citation>
    <scope>NUCLEOTIDE SEQUENCE [LARGE SCALE GENOMIC DNA]</scope>
    <source>
        <strain evidence="2 3">Nap-Phe MGV</strain>
    </source>
</reference>
<name>A0A2S8GD01_9BACT</name>
<accession>A0A2S8GD01</accession>
<sequence length="281" mass="31789">MRVENPTATAAPPTRQERQDAAGQQLQNLFTEILLESGKSGYASAEAFESDNPIEEDIQQTWDDWFTLAGGSGYPDGIDPAQLKADYAQVLVRAYEEGGYVDPQGFLKNLSDEDLATVQHVARLVDPIKPESLNLEGALNLLIPRPAQVDYDHNGITQNGKGNMLQFPDSNTPPEVVAAWEETTADMSPKDKMIHEFQMWVPILLANIEFDSDGNFVRQHEPGDADWVNPMASGDYSYQKVAEEYLEYLEYFKYQMPREQYEEGVAFWSEFQENLQKHNAR</sequence>
<dbReference type="OrthoDB" id="291863at2"/>